<dbReference type="Gene3D" id="4.10.1000.10">
    <property type="entry name" value="Zinc finger, CCCH-type"/>
    <property type="match status" value="1"/>
</dbReference>
<evidence type="ECO:0000259" key="7">
    <source>
        <dbReference type="PROSITE" id="PS50089"/>
    </source>
</evidence>
<evidence type="ECO:0000313" key="9">
    <source>
        <dbReference type="EMBL" id="EKX73869.1"/>
    </source>
</evidence>
<evidence type="ECO:0000313" key="10">
    <source>
        <dbReference type="Proteomes" id="UP000031512"/>
    </source>
</evidence>
<gene>
    <name evidence="9" type="ORF">BEWA_039070</name>
</gene>
<dbReference type="InterPro" id="IPR000571">
    <property type="entry name" value="Znf_CCCH"/>
</dbReference>
<dbReference type="Proteomes" id="UP000031512">
    <property type="component" value="Unassembled WGS sequence"/>
</dbReference>
<sequence>MSLTFSMFVYLYISAACMFMQTHFIFQTPEVENQRATSTYEIDTEKSMDSRSILERNVEIGKKLLSGELEANVYRGKGAYKPIMNIREGSIAASKYTGLYGPVRASGTNIRTTLRIDYQPDVCKDYKETGYCGFGDTCKFLHDRSDYKSGWQLEKEWEQQQAEKRLKMQAKLDKWQRKMQASLNGESVDSCSESESEESESDSDCSSSSESEDDETMDKSLKKLIKSKAKKMEIPFCCLSCKRVWRLEMDPIVTSCNHYFCQQCAIASYSKNSKCAKCGNTQDGILNKATNVLKLLESIGKGAESAALP</sequence>
<dbReference type="PANTHER" id="PTHR12930">
    <property type="entry name" value="ZINC FINGER PROTEIN 183"/>
    <property type="match status" value="1"/>
</dbReference>
<feature type="domain" description="C3H1-type" evidence="8">
    <location>
        <begin position="117"/>
        <end position="145"/>
    </location>
</feature>
<evidence type="ECO:0000256" key="5">
    <source>
        <dbReference type="SAM" id="MobiDB-lite"/>
    </source>
</evidence>
<dbReference type="PROSITE" id="PS50103">
    <property type="entry name" value="ZF_C3H1"/>
    <property type="match status" value="1"/>
</dbReference>
<comment type="caution">
    <text evidence="9">The sequence shown here is derived from an EMBL/GenBank/DDBJ whole genome shotgun (WGS) entry which is preliminary data.</text>
</comment>
<dbReference type="PROSITE" id="PS50089">
    <property type="entry name" value="ZF_RING_2"/>
    <property type="match status" value="1"/>
</dbReference>
<dbReference type="InterPro" id="IPR017907">
    <property type="entry name" value="Znf_RING_CS"/>
</dbReference>
<dbReference type="SUPFAM" id="SSF90229">
    <property type="entry name" value="CCCH zinc finger"/>
    <property type="match status" value="1"/>
</dbReference>
<dbReference type="Gene3D" id="3.30.40.10">
    <property type="entry name" value="Zinc/RING finger domain, C3HC4 (zinc finger)"/>
    <property type="match status" value="1"/>
</dbReference>
<evidence type="ECO:0000256" key="1">
    <source>
        <dbReference type="ARBA" id="ARBA00022723"/>
    </source>
</evidence>
<dbReference type="InterPro" id="IPR036855">
    <property type="entry name" value="Znf_CCCH_sf"/>
</dbReference>
<feature type="zinc finger region" description="C3H1-type" evidence="4">
    <location>
        <begin position="117"/>
        <end position="145"/>
    </location>
</feature>
<dbReference type="KEGG" id="beq:BEWA_039070"/>
<dbReference type="EMBL" id="ACOU01000002">
    <property type="protein sequence ID" value="EKX73869.1"/>
    <property type="molecule type" value="Genomic_DNA"/>
</dbReference>
<dbReference type="InterPro" id="IPR039971">
    <property type="entry name" value="CWC24-like"/>
</dbReference>
<dbReference type="SMART" id="SM00356">
    <property type="entry name" value="ZnF_C3H1"/>
    <property type="match status" value="1"/>
</dbReference>
<dbReference type="Pfam" id="PF00642">
    <property type="entry name" value="zf-CCCH"/>
    <property type="match status" value="1"/>
</dbReference>
<reference evidence="9 10" key="1">
    <citation type="journal article" date="2012" name="BMC Genomics">
        <title>Comparative genomic analysis and phylogenetic position of Theileria equi.</title>
        <authorList>
            <person name="Kappmeyer L.S."/>
            <person name="Thiagarajan M."/>
            <person name="Herndon D.R."/>
            <person name="Ramsay J.D."/>
            <person name="Caler E."/>
            <person name="Djikeng A."/>
            <person name="Gillespie J.J."/>
            <person name="Lau A.O."/>
            <person name="Roalson E.H."/>
            <person name="Silva J.C."/>
            <person name="Silva M.G."/>
            <person name="Suarez C.E."/>
            <person name="Ueti M.W."/>
            <person name="Nene V.M."/>
            <person name="Mealey R.H."/>
            <person name="Knowles D.P."/>
            <person name="Brayton K.A."/>
        </authorList>
    </citation>
    <scope>NUCLEOTIDE SEQUENCE [LARGE SCALE GENOMIC DNA]</scope>
    <source>
        <strain evidence="9 10">WA</strain>
    </source>
</reference>
<organism evidence="9 10">
    <name type="scientific">Theileria equi strain WA</name>
    <dbReference type="NCBI Taxonomy" id="1537102"/>
    <lineage>
        <taxon>Eukaryota</taxon>
        <taxon>Sar</taxon>
        <taxon>Alveolata</taxon>
        <taxon>Apicomplexa</taxon>
        <taxon>Aconoidasida</taxon>
        <taxon>Piroplasmida</taxon>
        <taxon>Theileriidae</taxon>
        <taxon>Theileria</taxon>
    </lineage>
</organism>
<dbReference type="AlphaFoldDB" id="L1LF10"/>
<keyword evidence="10" id="KW-1185">Reference proteome</keyword>
<dbReference type="SUPFAM" id="SSF57850">
    <property type="entry name" value="RING/U-box"/>
    <property type="match status" value="1"/>
</dbReference>
<dbReference type="PROSITE" id="PS00518">
    <property type="entry name" value="ZF_RING_1"/>
    <property type="match status" value="1"/>
</dbReference>
<dbReference type="InterPro" id="IPR001841">
    <property type="entry name" value="Znf_RING"/>
</dbReference>
<dbReference type="InterPro" id="IPR013083">
    <property type="entry name" value="Znf_RING/FYVE/PHD"/>
</dbReference>
<dbReference type="GeneID" id="15803233"/>
<keyword evidence="6" id="KW-0732">Signal</keyword>
<dbReference type="eggNOG" id="KOG1813">
    <property type="taxonomic scope" value="Eukaryota"/>
</dbReference>
<evidence type="ECO:0000259" key="8">
    <source>
        <dbReference type="PROSITE" id="PS50103"/>
    </source>
</evidence>
<feature type="domain" description="RING-type" evidence="7">
    <location>
        <begin position="238"/>
        <end position="278"/>
    </location>
</feature>
<proteinExistence type="predicted"/>
<evidence type="ECO:0000256" key="3">
    <source>
        <dbReference type="ARBA" id="ARBA00022833"/>
    </source>
</evidence>
<dbReference type="PANTHER" id="PTHR12930:SF0">
    <property type="entry name" value="RING FINGER PROTEIN 113B"/>
    <property type="match status" value="1"/>
</dbReference>
<feature type="chain" id="PRO_5003952674" evidence="6">
    <location>
        <begin position="18"/>
        <end position="309"/>
    </location>
</feature>
<feature type="signal peptide" evidence="6">
    <location>
        <begin position="1"/>
        <end position="17"/>
    </location>
</feature>
<evidence type="ECO:0000256" key="2">
    <source>
        <dbReference type="ARBA" id="ARBA00022771"/>
    </source>
</evidence>
<feature type="region of interest" description="Disordered" evidence="5">
    <location>
        <begin position="180"/>
        <end position="218"/>
    </location>
</feature>
<keyword evidence="1 4" id="KW-0479">Metal-binding</keyword>
<dbReference type="GO" id="GO:0008270">
    <property type="term" value="F:zinc ion binding"/>
    <property type="evidence" value="ECO:0007669"/>
    <property type="project" value="UniProtKB-KW"/>
</dbReference>
<name>L1LF10_THEEQ</name>
<dbReference type="RefSeq" id="XP_004833321.1">
    <property type="nucleotide sequence ID" value="XM_004833264.1"/>
</dbReference>
<dbReference type="STRING" id="1537102.L1LF10"/>
<dbReference type="VEuPathDB" id="PiroplasmaDB:BEWA_039070"/>
<evidence type="ECO:0000256" key="6">
    <source>
        <dbReference type="SAM" id="SignalP"/>
    </source>
</evidence>
<feature type="compositionally biased region" description="Acidic residues" evidence="5">
    <location>
        <begin position="192"/>
        <end position="203"/>
    </location>
</feature>
<dbReference type="GO" id="GO:0005684">
    <property type="term" value="C:U2-type spliceosomal complex"/>
    <property type="evidence" value="ECO:0007669"/>
    <property type="project" value="TreeGrafter"/>
</dbReference>
<dbReference type="OrthoDB" id="25761at2759"/>
<dbReference type="GO" id="GO:0034247">
    <property type="term" value="P:snoRNA splicing"/>
    <property type="evidence" value="ECO:0007669"/>
    <property type="project" value="TreeGrafter"/>
</dbReference>
<protein>
    <submittedName>
        <fullName evidence="9">Uncharacterized protein</fullName>
    </submittedName>
</protein>
<accession>L1LF10</accession>
<keyword evidence="2 4" id="KW-0863">Zinc-finger</keyword>
<dbReference type="SMART" id="SM00184">
    <property type="entry name" value="RING"/>
    <property type="match status" value="1"/>
</dbReference>
<evidence type="ECO:0000256" key="4">
    <source>
        <dbReference type="PROSITE-ProRule" id="PRU00723"/>
    </source>
</evidence>
<keyword evidence="3 4" id="KW-0862">Zinc</keyword>